<protein>
    <recommendedName>
        <fullName evidence="4">DUF2845 domain-containing protein</fullName>
    </recommendedName>
</protein>
<dbReference type="Proteomes" id="UP000241074">
    <property type="component" value="Chromosome"/>
</dbReference>
<reference evidence="2 3" key="1">
    <citation type="submission" date="2018-03" db="EMBL/GenBank/DDBJ databases">
        <title>Ahniella affigens gen. nov., sp. nov., a gammaproteobacterium isolated from sandy soil near a stream.</title>
        <authorList>
            <person name="Ko Y."/>
            <person name="Kim J.-H."/>
        </authorList>
    </citation>
    <scope>NUCLEOTIDE SEQUENCE [LARGE SCALE GENOMIC DNA]</scope>
    <source>
        <strain evidence="2 3">D13</strain>
    </source>
</reference>
<evidence type="ECO:0008006" key="4">
    <source>
        <dbReference type="Google" id="ProtNLM"/>
    </source>
</evidence>
<evidence type="ECO:0000256" key="1">
    <source>
        <dbReference type="SAM" id="MobiDB-lite"/>
    </source>
</evidence>
<sequence>MPMPCLFTRSLESAVYRALFAILICLSLDAHAESVLLGKKLIDKGDGADKVLSAGGKPDRKDLIPADEYSPAIEVWTYRQRDTELRVWLVDEKVVQIQIPDTEPPVDDVGALAGGSASGEQINEP</sequence>
<evidence type="ECO:0000313" key="2">
    <source>
        <dbReference type="EMBL" id="AVP97569.1"/>
    </source>
</evidence>
<organism evidence="2 3">
    <name type="scientific">Ahniella affigens</name>
    <dbReference type="NCBI Taxonomy" id="2021234"/>
    <lineage>
        <taxon>Bacteria</taxon>
        <taxon>Pseudomonadati</taxon>
        <taxon>Pseudomonadota</taxon>
        <taxon>Gammaproteobacteria</taxon>
        <taxon>Lysobacterales</taxon>
        <taxon>Rhodanobacteraceae</taxon>
        <taxon>Ahniella</taxon>
    </lineage>
</organism>
<dbReference type="EMBL" id="CP027860">
    <property type="protein sequence ID" value="AVP97569.1"/>
    <property type="molecule type" value="Genomic_DNA"/>
</dbReference>
<accession>A0A2P1PRV0</accession>
<dbReference type="KEGG" id="xba:C7S18_10340"/>
<evidence type="ECO:0000313" key="3">
    <source>
        <dbReference type="Proteomes" id="UP000241074"/>
    </source>
</evidence>
<proteinExistence type="predicted"/>
<keyword evidence="3" id="KW-1185">Reference proteome</keyword>
<name>A0A2P1PRV0_9GAMM</name>
<reference evidence="2 3" key="2">
    <citation type="submission" date="2018-03" db="EMBL/GenBank/DDBJ databases">
        <authorList>
            <person name="Keele B.F."/>
        </authorList>
    </citation>
    <scope>NUCLEOTIDE SEQUENCE [LARGE SCALE GENOMIC DNA]</scope>
    <source>
        <strain evidence="2 3">D13</strain>
    </source>
</reference>
<gene>
    <name evidence="2" type="ORF">C7S18_10340</name>
</gene>
<dbReference type="AlphaFoldDB" id="A0A2P1PRV0"/>
<feature type="region of interest" description="Disordered" evidence="1">
    <location>
        <begin position="101"/>
        <end position="125"/>
    </location>
</feature>